<accession>A0A4V5PK15</accession>
<dbReference type="RefSeq" id="WP_136936114.1">
    <property type="nucleotide sequence ID" value="NZ_SSMQ01000116.1"/>
</dbReference>
<feature type="transmembrane region" description="Helical" evidence="1">
    <location>
        <begin position="193"/>
        <end position="214"/>
    </location>
</feature>
<name>A0A4V5PK15_9BACT</name>
<evidence type="ECO:0000313" key="2">
    <source>
        <dbReference type="EMBL" id="TKC93710.1"/>
    </source>
</evidence>
<reference evidence="2 3" key="1">
    <citation type="submission" date="2019-04" db="EMBL/GenBank/DDBJ databases">
        <authorList>
            <person name="Li Y."/>
            <person name="Wang J."/>
        </authorList>
    </citation>
    <scope>NUCLEOTIDE SEQUENCE [LARGE SCALE GENOMIC DNA]</scope>
    <source>
        <strain evidence="2 3">DSM 14668</strain>
    </source>
</reference>
<proteinExistence type="predicted"/>
<keyword evidence="3" id="KW-1185">Reference proteome</keyword>
<dbReference type="OrthoDB" id="5528364at2"/>
<dbReference type="EMBL" id="SSMQ01000116">
    <property type="protein sequence ID" value="TKC93710.1"/>
    <property type="molecule type" value="Genomic_DNA"/>
</dbReference>
<dbReference type="AlphaFoldDB" id="A0A4V5PK15"/>
<keyword evidence="1" id="KW-1133">Transmembrane helix</keyword>
<evidence type="ECO:0000313" key="3">
    <source>
        <dbReference type="Proteomes" id="UP000309215"/>
    </source>
</evidence>
<organism evidence="2 3">
    <name type="scientific">Polyangium fumosum</name>
    <dbReference type="NCBI Taxonomy" id="889272"/>
    <lineage>
        <taxon>Bacteria</taxon>
        <taxon>Pseudomonadati</taxon>
        <taxon>Myxococcota</taxon>
        <taxon>Polyangia</taxon>
        <taxon>Polyangiales</taxon>
        <taxon>Polyangiaceae</taxon>
        <taxon>Polyangium</taxon>
    </lineage>
</organism>
<feature type="transmembrane region" description="Helical" evidence="1">
    <location>
        <begin position="90"/>
        <end position="110"/>
    </location>
</feature>
<comment type="caution">
    <text evidence="2">The sequence shown here is derived from an EMBL/GenBank/DDBJ whole genome shotgun (WGS) entry which is preliminary data.</text>
</comment>
<protein>
    <submittedName>
        <fullName evidence="2">Uncharacterized protein</fullName>
    </submittedName>
</protein>
<keyword evidence="1" id="KW-0472">Membrane</keyword>
<keyword evidence="1" id="KW-0812">Transmembrane</keyword>
<dbReference type="Proteomes" id="UP000309215">
    <property type="component" value="Unassembled WGS sequence"/>
</dbReference>
<gene>
    <name evidence="2" type="ORF">E8A74_49040</name>
</gene>
<evidence type="ECO:0000256" key="1">
    <source>
        <dbReference type="SAM" id="Phobius"/>
    </source>
</evidence>
<sequence length="222" mass="23769">MNAWLSLDRKARARQFRALVVVSLRVAALTTKPVPLGRLGPDLYSTPERNAAGAAIARTLVLLAPQGLRPVSDIQTDEASPAQGALETGLIPVATVLLVTACALAAAYLATMISQAVHAVNFDDEVTTRLLAVHAQALEILSIHVERERVAGHELPFNEAERAWLIGLEDAQRRLATMRGRPLPSPFHGATQFTRAATGFGAVALVAVAVFLLMSRNNGRRS</sequence>